<feature type="binding site" evidence="15">
    <location>
        <position position="63"/>
    </location>
    <ligand>
        <name>Ca(2+)</name>
        <dbReference type="ChEBI" id="CHEBI:29108"/>
        <label>1</label>
    </ligand>
</feature>
<comment type="subcellular location">
    <subcellularLocation>
        <location evidence="18">Secreted</location>
    </subcellularLocation>
</comment>
<dbReference type="InterPro" id="IPR033905">
    <property type="entry name" value="Secretory_peroxidase"/>
</dbReference>
<dbReference type="GO" id="GO:0042744">
    <property type="term" value="P:hydrogen peroxide catabolic process"/>
    <property type="evidence" value="ECO:0007669"/>
    <property type="project" value="UniProtKB-KW"/>
</dbReference>
<evidence type="ECO:0000256" key="19">
    <source>
        <dbReference type="SAM" id="SignalP"/>
    </source>
</evidence>
<dbReference type="CDD" id="cd00693">
    <property type="entry name" value="secretory_peroxidase"/>
    <property type="match status" value="1"/>
</dbReference>
<feature type="signal peptide" evidence="19">
    <location>
        <begin position="1"/>
        <end position="15"/>
    </location>
</feature>
<evidence type="ECO:0000256" key="3">
    <source>
        <dbReference type="ARBA" id="ARBA00012313"/>
    </source>
</evidence>
<dbReference type="Gene3D" id="1.10.420.10">
    <property type="entry name" value="Peroxidase, domain 2"/>
    <property type="match status" value="1"/>
</dbReference>
<evidence type="ECO:0000313" key="21">
    <source>
        <dbReference type="EnsemblPlants" id="AUR62006374-RA:cds"/>
    </source>
</evidence>
<sequence>MLLLLMLLTMPSSFAQLRPDYYATSCPNVKTIVRNVVQEAMLSDPDIAAARLRQHYHDFFDNGCDASNLLDNSPTIRSEKDSPALKFARGYEVTDKIKSAVEASCPGVVSCADIVTLAAETSVSLSGGPSWTVMLGRKDGTAAFPAKADVDVPSAYVNLSNVASKFFKKGLDLTDLVALSGAHTIGRVHCSIMKPRLYNSAPPGSPGLNPLYLSKLQETCPENGGMDPETELDLGSPRTFDNSYFINLQSNGGLLITDQDLYSTSGSPATVYLVNNYSHNQSMFFDQFVHSMIKMGNINPLTGNNGEIRLNCRKVNNAN</sequence>
<keyword evidence="4 18" id="KW-0575">Peroxidase</keyword>
<evidence type="ECO:0000256" key="17">
    <source>
        <dbReference type="PIRSR" id="PIRSR600823-5"/>
    </source>
</evidence>
<evidence type="ECO:0000256" key="1">
    <source>
        <dbReference type="ARBA" id="ARBA00000189"/>
    </source>
</evidence>
<accession>A0A803L3D5</accession>
<evidence type="ECO:0000256" key="7">
    <source>
        <dbReference type="ARBA" id="ARBA00022837"/>
    </source>
</evidence>
<comment type="function">
    <text evidence="18">Removal of H(2)O(2), oxidation of toxic reductants, biosynthesis and degradation of lignin, suberization, auxin catabolism, response to environmental stresses such as wounding, pathogen attack and oxidative stress.</text>
</comment>
<feature type="disulfide bond" evidence="17">
    <location>
        <begin position="111"/>
        <end position="312"/>
    </location>
</feature>
<comment type="cofactor">
    <cofactor evidence="15 18">
        <name>Ca(2+)</name>
        <dbReference type="ChEBI" id="CHEBI:29108"/>
    </cofactor>
    <text evidence="15 18">Binds 2 calcium ions per subunit.</text>
</comment>
<dbReference type="SUPFAM" id="SSF48113">
    <property type="entry name" value="Heme-dependent peroxidases"/>
    <property type="match status" value="1"/>
</dbReference>
<dbReference type="PROSITE" id="PS50873">
    <property type="entry name" value="PEROXIDASE_4"/>
    <property type="match status" value="1"/>
</dbReference>
<dbReference type="Proteomes" id="UP000596660">
    <property type="component" value="Unplaced"/>
</dbReference>
<comment type="catalytic activity">
    <reaction evidence="1 18">
        <text>2 a phenolic donor + H2O2 = 2 a phenolic radical donor + 2 H2O</text>
        <dbReference type="Rhea" id="RHEA:56136"/>
        <dbReference type="ChEBI" id="CHEBI:15377"/>
        <dbReference type="ChEBI" id="CHEBI:16240"/>
        <dbReference type="ChEBI" id="CHEBI:139520"/>
        <dbReference type="ChEBI" id="CHEBI:139521"/>
        <dbReference type="EC" id="1.11.1.7"/>
    </reaction>
</comment>
<feature type="chain" id="PRO_5030923455" description="Peroxidase" evidence="19">
    <location>
        <begin position="16"/>
        <end position="319"/>
    </location>
</feature>
<keyword evidence="10 17" id="KW-1015">Disulfide bond</keyword>
<evidence type="ECO:0000256" key="10">
    <source>
        <dbReference type="ARBA" id="ARBA00023157"/>
    </source>
</evidence>
<keyword evidence="18" id="KW-0964">Secreted</keyword>
<evidence type="ECO:0000256" key="16">
    <source>
        <dbReference type="PIRSR" id="PIRSR600823-4"/>
    </source>
</evidence>
<comment type="cofactor">
    <cofactor evidence="15 18">
        <name>heme b</name>
        <dbReference type="ChEBI" id="CHEBI:60344"/>
    </cofactor>
    <text evidence="15 18">Binds 1 heme b (iron(II)-protoporphyrin IX) group per subunit.</text>
</comment>
<feature type="disulfide bond" evidence="17">
    <location>
        <begin position="26"/>
        <end position="105"/>
    </location>
</feature>
<dbReference type="PANTHER" id="PTHR31388:SF270">
    <property type="entry name" value="PEROXIDASE 22-RELATED"/>
    <property type="match status" value="1"/>
</dbReference>
<dbReference type="SMR" id="A0A803L3D5"/>
<dbReference type="AlphaFoldDB" id="A0A803L3D5"/>
<evidence type="ECO:0000256" key="11">
    <source>
        <dbReference type="ARBA" id="ARBA00023180"/>
    </source>
</evidence>
<evidence type="ECO:0000256" key="2">
    <source>
        <dbReference type="ARBA" id="ARBA00006873"/>
    </source>
</evidence>
<dbReference type="Pfam" id="PF00141">
    <property type="entry name" value="peroxidase"/>
    <property type="match status" value="1"/>
</dbReference>
<dbReference type="PROSITE" id="PS00435">
    <property type="entry name" value="PEROXIDASE_1"/>
    <property type="match status" value="1"/>
</dbReference>
<evidence type="ECO:0000256" key="9">
    <source>
        <dbReference type="ARBA" id="ARBA00023004"/>
    </source>
</evidence>
<evidence type="ECO:0000256" key="4">
    <source>
        <dbReference type="ARBA" id="ARBA00022559"/>
    </source>
</evidence>
<evidence type="ECO:0000256" key="15">
    <source>
        <dbReference type="PIRSR" id="PIRSR600823-3"/>
    </source>
</evidence>
<evidence type="ECO:0000256" key="13">
    <source>
        <dbReference type="PIRSR" id="PIRSR600823-1"/>
    </source>
</evidence>
<keyword evidence="6 15" id="KW-0479">Metal-binding</keyword>
<keyword evidence="9 15" id="KW-0408">Iron</keyword>
<feature type="binding site" evidence="15">
    <location>
        <position position="79"/>
    </location>
    <ligand>
        <name>Ca(2+)</name>
        <dbReference type="ChEBI" id="CHEBI:29108"/>
        <label>1</label>
    </ligand>
</feature>
<dbReference type="InterPro" id="IPR010255">
    <property type="entry name" value="Haem_peroxidase_sf"/>
</dbReference>
<dbReference type="Gramene" id="AUR62006374-RA">
    <property type="protein sequence ID" value="AUR62006374-RA:cds"/>
    <property type="gene ID" value="AUR62006374"/>
</dbReference>
<feature type="binding site" evidence="15">
    <location>
        <position position="233"/>
    </location>
    <ligand>
        <name>Ca(2+)</name>
        <dbReference type="ChEBI" id="CHEBI:29108"/>
        <label>2</label>
    </ligand>
</feature>
<protein>
    <recommendedName>
        <fullName evidence="3 18">Peroxidase</fullName>
        <ecNumber evidence="3 18">1.11.1.7</ecNumber>
    </recommendedName>
</protein>
<keyword evidence="7 15" id="KW-0106">Calcium</keyword>
<evidence type="ECO:0000259" key="20">
    <source>
        <dbReference type="PROSITE" id="PS50873"/>
    </source>
</evidence>
<evidence type="ECO:0000256" key="14">
    <source>
        <dbReference type="PIRSR" id="PIRSR600823-2"/>
    </source>
</evidence>
<feature type="site" description="Transition state stabilizer" evidence="16">
    <location>
        <position position="53"/>
    </location>
</feature>
<dbReference type="GO" id="GO:0006979">
    <property type="term" value="P:response to oxidative stress"/>
    <property type="evidence" value="ECO:0007669"/>
    <property type="project" value="UniProtKB-UniRule"/>
</dbReference>
<comment type="similarity">
    <text evidence="2">Belongs to the peroxidase family. Ascorbate peroxidase subfamily.</text>
</comment>
<dbReference type="GO" id="GO:0005576">
    <property type="term" value="C:extracellular region"/>
    <property type="evidence" value="ECO:0007669"/>
    <property type="project" value="UniProtKB-SubCell"/>
</dbReference>
<evidence type="ECO:0000313" key="22">
    <source>
        <dbReference type="Proteomes" id="UP000596660"/>
    </source>
</evidence>
<organism evidence="21 22">
    <name type="scientific">Chenopodium quinoa</name>
    <name type="common">Quinoa</name>
    <dbReference type="NCBI Taxonomy" id="63459"/>
    <lineage>
        <taxon>Eukaryota</taxon>
        <taxon>Viridiplantae</taxon>
        <taxon>Streptophyta</taxon>
        <taxon>Embryophyta</taxon>
        <taxon>Tracheophyta</taxon>
        <taxon>Spermatophyta</taxon>
        <taxon>Magnoliopsida</taxon>
        <taxon>eudicotyledons</taxon>
        <taxon>Gunneridae</taxon>
        <taxon>Pentapetalae</taxon>
        <taxon>Caryophyllales</taxon>
        <taxon>Chenopodiaceae</taxon>
        <taxon>Chenopodioideae</taxon>
        <taxon>Atripliceae</taxon>
        <taxon>Chenopodium</taxon>
    </lineage>
</organism>
<dbReference type="GO" id="GO:0140825">
    <property type="term" value="F:lactoperoxidase activity"/>
    <property type="evidence" value="ECO:0007669"/>
    <property type="project" value="UniProtKB-EC"/>
</dbReference>
<feature type="binding site" evidence="15">
    <location>
        <position position="184"/>
    </location>
    <ligand>
        <name>Ca(2+)</name>
        <dbReference type="ChEBI" id="CHEBI:29108"/>
        <label>2</label>
    </ligand>
</feature>
<dbReference type="Gene3D" id="1.10.520.10">
    <property type="match status" value="1"/>
</dbReference>
<evidence type="ECO:0000256" key="5">
    <source>
        <dbReference type="ARBA" id="ARBA00022617"/>
    </source>
</evidence>
<feature type="disulfide bond" evidence="17">
    <location>
        <begin position="190"/>
        <end position="220"/>
    </location>
</feature>
<dbReference type="PRINTS" id="PR00461">
    <property type="entry name" value="PLPEROXIDASE"/>
</dbReference>
<feature type="domain" description="Plant heme peroxidase family profile" evidence="20">
    <location>
        <begin position="16"/>
        <end position="316"/>
    </location>
</feature>
<feature type="binding site" evidence="15">
    <location>
        <position position="58"/>
    </location>
    <ligand>
        <name>Ca(2+)</name>
        <dbReference type="ChEBI" id="CHEBI:29108"/>
        <label>1</label>
    </ligand>
</feature>
<dbReference type="EC" id="1.11.1.7" evidence="3 18"/>
<feature type="binding site" description="axial binding residue" evidence="15">
    <location>
        <position position="183"/>
    </location>
    <ligand>
        <name>heme b</name>
        <dbReference type="ChEBI" id="CHEBI:60344"/>
    </ligand>
    <ligandPart>
        <name>Fe</name>
        <dbReference type="ChEBI" id="CHEBI:18248"/>
    </ligandPart>
</feature>
<dbReference type="GO" id="GO:0020037">
    <property type="term" value="F:heme binding"/>
    <property type="evidence" value="ECO:0007669"/>
    <property type="project" value="UniProtKB-UniRule"/>
</dbReference>
<keyword evidence="5 18" id="KW-0349">Heme</keyword>
<dbReference type="FunFam" id="1.10.420.10:FF:000001">
    <property type="entry name" value="Peroxidase"/>
    <property type="match status" value="1"/>
</dbReference>
<evidence type="ECO:0000256" key="6">
    <source>
        <dbReference type="ARBA" id="ARBA00022723"/>
    </source>
</evidence>
<proteinExistence type="inferred from homology"/>
<evidence type="ECO:0000256" key="18">
    <source>
        <dbReference type="RuleBase" id="RU362060"/>
    </source>
</evidence>
<keyword evidence="12 18" id="KW-0376">Hydrogen peroxide</keyword>
<dbReference type="GO" id="GO:0046872">
    <property type="term" value="F:metal ion binding"/>
    <property type="evidence" value="ECO:0007669"/>
    <property type="project" value="UniProtKB-UniRule"/>
</dbReference>
<evidence type="ECO:0000256" key="12">
    <source>
        <dbReference type="ARBA" id="ARBA00023324"/>
    </source>
</evidence>
<dbReference type="InterPro" id="IPR019793">
    <property type="entry name" value="Peroxidases_heam-ligand_BS"/>
</dbReference>
<keyword evidence="8 18" id="KW-0560">Oxidoreductase</keyword>
<reference evidence="21" key="1">
    <citation type="journal article" date="2017" name="Nature">
        <title>The genome of Chenopodium quinoa.</title>
        <authorList>
            <person name="Jarvis D.E."/>
            <person name="Ho Y.S."/>
            <person name="Lightfoot D.J."/>
            <person name="Schmoeckel S.M."/>
            <person name="Li B."/>
            <person name="Borm T.J.A."/>
            <person name="Ohyanagi H."/>
            <person name="Mineta K."/>
            <person name="Michell C.T."/>
            <person name="Saber N."/>
            <person name="Kharbatia N.M."/>
            <person name="Rupper R.R."/>
            <person name="Sharp A.R."/>
            <person name="Dally N."/>
            <person name="Boughton B.A."/>
            <person name="Woo Y.H."/>
            <person name="Gao G."/>
            <person name="Schijlen E.G.W.M."/>
            <person name="Guo X."/>
            <person name="Momin A.A."/>
            <person name="Negrao S."/>
            <person name="Al-Babili S."/>
            <person name="Gehring C."/>
            <person name="Roessner U."/>
            <person name="Jung C."/>
            <person name="Murphy K."/>
            <person name="Arold S.T."/>
            <person name="Gojobori T."/>
            <person name="van der Linden C.G."/>
            <person name="van Loo E.N."/>
            <person name="Jellen E.N."/>
            <person name="Maughan P.J."/>
            <person name="Tester M."/>
        </authorList>
    </citation>
    <scope>NUCLEOTIDE SEQUENCE [LARGE SCALE GENOMIC DNA]</scope>
    <source>
        <strain evidence="21">cv. PI 614886</strain>
    </source>
</reference>
<feature type="binding site" evidence="14">
    <location>
        <position position="153"/>
    </location>
    <ligand>
        <name>substrate</name>
    </ligand>
</feature>
<dbReference type="OMA" id="RFLCVVV"/>
<feature type="active site" description="Proton acceptor" evidence="13">
    <location>
        <position position="57"/>
    </location>
</feature>
<dbReference type="InterPro" id="IPR002016">
    <property type="entry name" value="Haem_peroxidase"/>
</dbReference>
<feature type="binding site" evidence="15">
    <location>
        <position position="67"/>
    </location>
    <ligand>
        <name>Ca(2+)</name>
        <dbReference type="ChEBI" id="CHEBI:29108"/>
        <label>1</label>
    </ligand>
</feature>
<dbReference type="EnsemblPlants" id="AUR62006374-RA">
    <property type="protein sequence ID" value="AUR62006374-RA:cds"/>
    <property type="gene ID" value="AUR62006374"/>
</dbReference>
<dbReference type="PANTHER" id="PTHR31388">
    <property type="entry name" value="PEROXIDASE 72-RELATED"/>
    <property type="match status" value="1"/>
</dbReference>
<keyword evidence="19" id="KW-0732">Signal</keyword>
<name>A0A803L3D5_CHEQI</name>
<keyword evidence="11" id="KW-0325">Glycoprotein</keyword>
<reference evidence="21" key="2">
    <citation type="submission" date="2021-03" db="UniProtKB">
        <authorList>
            <consortium name="EnsemblPlants"/>
        </authorList>
    </citation>
    <scope>IDENTIFICATION</scope>
</reference>
<feature type="binding site" evidence="15">
    <location>
        <position position="241"/>
    </location>
    <ligand>
        <name>Ca(2+)</name>
        <dbReference type="ChEBI" id="CHEBI:29108"/>
        <label>2</label>
    </ligand>
</feature>
<evidence type="ECO:0000256" key="8">
    <source>
        <dbReference type="ARBA" id="ARBA00023002"/>
    </source>
</evidence>
<keyword evidence="22" id="KW-1185">Reference proteome</keyword>
<feature type="binding site" evidence="15">
    <location>
        <position position="65"/>
    </location>
    <ligand>
        <name>Ca(2+)</name>
        <dbReference type="ChEBI" id="CHEBI:29108"/>
        <label>1</label>
    </ligand>
</feature>
<dbReference type="PRINTS" id="PR00458">
    <property type="entry name" value="PEROXIDASE"/>
</dbReference>
<dbReference type="InterPro" id="IPR000823">
    <property type="entry name" value="Peroxidase_pln"/>
</dbReference>
<comment type="similarity">
    <text evidence="18">Belongs to the peroxidase family. Classical plant (class III) peroxidase subfamily.</text>
</comment>